<organism evidence="10 11">
    <name type="scientific">Jatropha curcas</name>
    <name type="common">Barbados nut</name>
    <dbReference type="NCBI Taxonomy" id="180498"/>
    <lineage>
        <taxon>Eukaryota</taxon>
        <taxon>Viridiplantae</taxon>
        <taxon>Streptophyta</taxon>
        <taxon>Embryophyta</taxon>
        <taxon>Tracheophyta</taxon>
        <taxon>Spermatophyta</taxon>
        <taxon>Magnoliopsida</taxon>
        <taxon>eudicotyledons</taxon>
        <taxon>Gunneridae</taxon>
        <taxon>Pentapetalae</taxon>
        <taxon>rosids</taxon>
        <taxon>fabids</taxon>
        <taxon>Malpighiales</taxon>
        <taxon>Euphorbiaceae</taxon>
        <taxon>Crotonoideae</taxon>
        <taxon>Jatropheae</taxon>
        <taxon>Jatropha</taxon>
    </lineage>
</organism>
<evidence type="ECO:0000256" key="4">
    <source>
        <dbReference type="PROSITE-ProRule" id="PRU00601"/>
    </source>
</evidence>
<dbReference type="GO" id="GO:0061630">
    <property type="term" value="F:ubiquitin protein ligase activity"/>
    <property type="evidence" value="ECO:0007669"/>
    <property type="project" value="TreeGrafter"/>
</dbReference>
<feature type="region of interest" description="Disordered" evidence="5">
    <location>
        <begin position="224"/>
        <end position="245"/>
    </location>
</feature>
<feature type="transmembrane region" description="Helical" evidence="6">
    <location>
        <begin position="326"/>
        <end position="347"/>
    </location>
</feature>
<feature type="transmembrane region" description="Helical" evidence="6">
    <location>
        <begin position="359"/>
        <end position="379"/>
    </location>
</feature>
<dbReference type="InterPro" id="IPR008913">
    <property type="entry name" value="Znf_CHY"/>
</dbReference>
<reference evidence="10 11" key="1">
    <citation type="journal article" date="2014" name="PLoS ONE">
        <title>Global Analysis of Gene Expression Profiles in Physic Nut (Jatropha curcas L.) Seedlings Exposed to Salt Stress.</title>
        <authorList>
            <person name="Zhang L."/>
            <person name="Zhang C."/>
            <person name="Wu P."/>
            <person name="Chen Y."/>
            <person name="Li M."/>
            <person name="Jiang H."/>
            <person name="Wu G."/>
        </authorList>
    </citation>
    <scope>NUCLEOTIDE SEQUENCE [LARGE SCALE GENOMIC DNA]</scope>
    <source>
        <strain evidence="11">cv. GZQX0401</strain>
        <tissue evidence="10">Young leaves</tissue>
    </source>
</reference>
<evidence type="ECO:0000259" key="8">
    <source>
        <dbReference type="PROSITE" id="PS51266"/>
    </source>
</evidence>
<accession>A0A067L668</accession>
<keyword evidence="6" id="KW-1133">Transmembrane helix</keyword>
<name>A0A067L668_JATCU</name>
<dbReference type="PANTHER" id="PTHR21319">
    <property type="entry name" value="RING FINGER AND CHY ZINC FINGER DOMAIN-CONTAINING PROTEIN 1"/>
    <property type="match status" value="1"/>
</dbReference>
<protein>
    <recommendedName>
        <fullName evidence="12">HMA domain-containing protein</fullName>
    </recommendedName>
</protein>
<dbReference type="InterPro" id="IPR037274">
    <property type="entry name" value="Znf_CHY_sf"/>
</dbReference>
<keyword evidence="3" id="KW-0862">Zinc</keyword>
<dbReference type="GO" id="GO:0006511">
    <property type="term" value="P:ubiquitin-dependent protein catabolic process"/>
    <property type="evidence" value="ECO:0007669"/>
    <property type="project" value="TreeGrafter"/>
</dbReference>
<evidence type="ECO:0000259" key="9">
    <source>
        <dbReference type="PROSITE" id="PS51270"/>
    </source>
</evidence>
<evidence type="ECO:0000256" key="1">
    <source>
        <dbReference type="ARBA" id="ARBA00022723"/>
    </source>
</evidence>
<dbReference type="InterPro" id="IPR017921">
    <property type="entry name" value="Znf_CTCHY"/>
</dbReference>
<dbReference type="PROSITE" id="PS51270">
    <property type="entry name" value="ZF_CTCHY"/>
    <property type="match status" value="1"/>
</dbReference>
<gene>
    <name evidence="10" type="ORF">JCGZ_05433</name>
</gene>
<evidence type="ECO:0000256" key="5">
    <source>
        <dbReference type="SAM" id="MobiDB-lite"/>
    </source>
</evidence>
<keyword evidence="6" id="KW-0812">Transmembrane</keyword>
<dbReference type="PANTHER" id="PTHR21319:SF58">
    <property type="entry name" value="E3 UBIQUITIN-PROTEIN LIGASE RZFP34"/>
    <property type="match status" value="1"/>
</dbReference>
<feature type="domain" description="HMA" evidence="7">
    <location>
        <begin position="90"/>
        <end position="157"/>
    </location>
</feature>
<dbReference type="STRING" id="180498.A0A067L668"/>
<dbReference type="EMBL" id="KK914256">
    <property type="protein sequence ID" value="KDP43966.1"/>
    <property type="molecule type" value="Genomic_DNA"/>
</dbReference>
<dbReference type="SUPFAM" id="SSF161245">
    <property type="entry name" value="Zinc hairpin stack"/>
    <property type="match status" value="1"/>
</dbReference>
<keyword evidence="1" id="KW-0479">Metal-binding</keyword>
<dbReference type="OrthoDB" id="850191at2759"/>
<dbReference type="InterPro" id="IPR036163">
    <property type="entry name" value="HMA_dom_sf"/>
</dbReference>
<feature type="region of interest" description="Disordered" evidence="5">
    <location>
        <begin position="42"/>
        <end position="70"/>
    </location>
</feature>
<dbReference type="GO" id="GO:0008270">
    <property type="term" value="F:zinc ion binding"/>
    <property type="evidence" value="ECO:0007669"/>
    <property type="project" value="UniProtKB-KW"/>
</dbReference>
<evidence type="ECO:0000313" key="10">
    <source>
        <dbReference type="EMBL" id="KDP43966.1"/>
    </source>
</evidence>
<evidence type="ECO:0000256" key="2">
    <source>
        <dbReference type="ARBA" id="ARBA00022771"/>
    </source>
</evidence>
<evidence type="ECO:0000313" key="11">
    <source>
        <dbReference type="Proteomes" id="UP000027138"/>
    </source>
</evidence>
<sequence length="600" mass="67943">MSEDEQKETVTIKGTMDPKVLNENLKKRLNIPIEILSIEKEKSSNGSVKGSGFGRDDGKKKKGSGGQENGITGIEMEESIMKLGPEKASATMTVFKVPLHCDGCIRQIRKIIRRIRGVEEVIVNKGEETITVKATIDVKVLTETMKKRLKKLVEERKIEIQKEEEVVIKATCQYSSYKKDHKQESSTQPTLQLSEQQQEIIQIIPVQDLIIPVQDLNEGWIQGQSPVTPRNARTKIDPETGESSPTSVETTEWILLMGSLLLEGVSALLDQLGYLLVGMVLSFVALFISTLELVNMARREGLITLERGRSTCFYCRLTDNSPPSELFVIVHIFGLTCAVWQCIYSMVQYIYALHNLDNPINMSLLPFIFLLCVLISKIIRKMEEVNCQETRARAEIQHHSDLSQFGDASLSSMELGSVDHRQELTRKIEQNVQMSKRMETKIEVQSNPSEPVDHVSPIEFVSDDFGCSHYRSRCKIRAPCCNGTFDCWHRHDEAKNAMETNLCDKHCIPSHEVIKVICSLCGTEQDVQQNCIRCGVCMGKYFCAKCKLFDNDVSKNQYHCDECEICRNGGRENFFHCNKCGSCHPKLNDDAHYCMEKAMH</sequence>
<evidence type="ECO:0000256" key="6">
    <source>
        <dbReference type="SAM" id="Phobius"/>
    </source>
</evidence>
<dbReference type="SUPFAM" id="SSF55008">
    <property type="entry name" value="HMA, heavy metal-associated domain"/>
    <property type="match status" value="1"/>
</dbReference>
<dbReference type="InterPro" id="IPR006121">
    <property type="entry name" value="HMA_dom"/>
</dbReference>
<keyword evidence="6" id="KW-0472">Membrane</keyword>
<keyword evidence="2 4" id="KW-0863">Zinc-finger</keyword>
<dbReference type="InterPro" id="IPR037275">
    <property type="entry name" value="Znf_CTCHY_sf"/>
</dbReference>
<evidence type="ECO:0000256" key="3">
    <source>
        <dbReference type="ARBA" id="ARBA00022833"/>
    </source>
</evidence>
<keyword evidence="11" id="KW-1185">Reference proteome</keyword>
<dbReference type="Gene3D" id="3.30.70.100">
    <property type="match status" value="1"/>
</dbReference>
<dbReference type="Pfam" id="PF00403">
    <property type="entry name" value="HMA"/>
    <property type="match status" value="1"/>
</dbReference>
<feature type="domain" description="CTCHY-type" evidence="9">
    <location>
        <begin position="538"/>
        <end position="600"/>
    </location>
</feature>
<evidence type="ECO:0008006" key="12">
    <source>
        <dbReference type="Google" id="ProtNLM"/>
    </source>
</evidence>
<dbReference type="PROSITE" id="PS50846">
    <property type="entry name" value="HMA_2"/>
    <property type="match status" value="1"/>
</dbReference>
<dbReference type="Proteomes" id="UP000027138">
    <property type="component" value="Unassembled WGS sequence"/>
</dbReference>
<dbReference type="GO" id="GO:0005634">
    <property type="term" value="C:nucleus"/>
    <property type="evidence" value="ECO:0007669"/>
    <property type="project" value="TreeGrafter"/>
</dbReference>
<dbReference type="Pfam" id="PF05495">
    <property type="entry name" value="zf-CHY"/>
    <property type="match status" value="1"/>
</dbReference>
<proteinExistence type="predicted"/>
<dbReference type="SUPFAM" id="SSF161219">
    <property type="entry name" value="CHY zinc finger-like"/>
    <property type="match status" value="1"/>
</dbReference>
<feature type="domain" description="CHY-type" evidence="8">
    <location>
        <begin position="460"/>
        <end position="536"/>
    </location>
</feature>
<dbReference type="AlphaFoldDB" id="A0A067L668"/>
<dbReference type="GO" id="GO:0016567">
    <property type="term" value="P:protein ubiquitination"/>
    <property type="evidence" value="ECO:0007669"/>
    <property type="project" value="TreeGrafter"/>
</dbReference>
<evidence type="ECO:0000259" key="7">
    <source>
        <dbReference type="PROSITE" id="PS50846"/>
    </source>
</evidence>
<feature type="transmembrane region" description="Helical" evidence="6">
    <location>
        <begin position="272"/>
        <end position="294"/>
    </location>
</feature>
<dbReference type="PROSITE" id="PS51266">
    <property type="entry name" value="ZF_CHY"/>
    <property type="match status" value="1"/>
</dbReference>